<evidence type="ECO:0000313" key="3">
    <source>
        <dbReference type="Proteomes" id="UP001153269"/>
    </source>
</evidence>
<protein>
    <submittedName>
        <fullName evidence="2">Uncharacterized protein</fullName>
    </submittedName>
</protein>
<proteinExistence type="predicted"/>
<accession>A0A9N7TQU7</accession>
<dbReference type="AlphaFoldDB" id="A0A9N7TQU7"/>
<feature type="compositionally biased region" description="Basic and acidic residues" evidence="1">
    <location>
        <begin position="87"/>
        <end position="99"/>
    </location>
</feature>
<keyword evidence="3" id="KW-1185">Reference proteome</keyword>
<evidence type="ECO:0000256" key="1">
    <source>
        <dbReference type="SAM" id="MobiDB-lite"/>
    </source>
</evidence>
<organism evidence="2 3">
    <name type="scientific">Pleuronectes platessa</name>
    <name type="common">European plaice</name>
    <dbReference type="NCBI Taxonomy" id="8262"/>
    <lineage>
        <taxon>Eukaryota</taxon>
        <taxon>Metazoa</taxon>
        <taxon>Chordata</taxon>
        <taxon>Craniata</taxon>
        <taxon>Vertebrata</taxon>
        <taxon>Euteleostomi</taxon>
        <taxon>Actinopterygii</taxon>
        <taxon>Neopterygii</taxon>
        <taxon>Teleostei</taxon>
        <taxon>Neoteleostei</taxon>
        <taxon>Acanthomorphata</taxon>
        <taxon>Carangaria</taxon>
        <taxon>Pleuronectiformes</taxon>
        <taxon>Pleuronectoidei</taxon>
        <taxon>Pleuronectidae</taxon>
        <taxon>Pleuronectes</taxon>
    </lineage>
</organism>
<dbReference type="EMBL" id="CADEAL010000230">
    <property type="protein sequence ID" value="CAB1416876.1"/>
    <property type="molecule type" value="Genomic_DNA"/>
</dbReference>
<comment type="caution">
    <text evidence="2">The sequence shown here is derived from an EMBL/GenBank/DDBJ whole genome shotgun (WGS) entry which is preliminary data.</text>
</comment>
<name>A0A9N7TQU7_PLEPL</name>
<gene>
    <name evidence="2" type="ORF">PLEPLA_LOCUS4669</name>
</gene>
<sequence length="99" mass="10881">MVKANKRSAAGETGNKRQGSSDGDISVNPEPAAANIKPQTFSHRHSATDIPLAAALTLVVGAGVETTAQEEKEEKEKEKRRRRRRRDGGEERWVKMDSP</sequence>
<reference evidence="2" key="1">
    <citation type="submission" date="2020-03" db="EMBL/GenBank/DDBJ databases">
        <authorList>
            <person name="Weist P."/>
        </authorList>
    </citation>
    <scope>NUCLEOTIDE SEQUENCE</scope>
</reference>
<feature type="region of interest" description="Disordered" evidence="1">
    <location>
        <begin position="64"/>
        <end position="99"/>
    </location>
</feature>
<feature type="region of interest" description="Disordered" evidence="1">
    <location>
        <begin position="1"/>
        <end position="48"/>
    </location>
</feature>
<dbReference type="Proteomes" id="UP001153269">
    <property type="component" value="Unassembled WGS sequence"/>
</dbReference>
<evidence type="ECO:0000313" key="2">
    <source>
        <dbReference type="EMBL" id="CAB1416876.1"/>
    </source>
</evidence>